<dbReference type="Gene3D" id="3.40.630.30">
    <property type="match status" value="1"/>
</dbReference>
<organism evidence="2 3">
    <name type="scientific">Veronia pacifica</name>
    <dbReference type="NCBI Taxonomy" id="1080227"/>
    <lineage>
        <taxon>Bacteria</taxon>
        <taxon>Pseudomonadati</taxon>
        <taxon>Pseudomonadota</taxon>
        <taxon>Gammaproteobacteria</taxon>
        <taxon>Vibrionales</taxon>
        <taxon>Vibrionaceae</taxon>
        <taxon>Veronia</taxon>
    </lineage>
</organism>
<evidence type="ECO:0000313" key="2">
    <source>
        <dbReference type="EMBL" id="ODA36071.1"/>
    </source>
</evidence>
<evidence type="ECO:0000313" key="3">
    <source>
        <dbReference type="Proteomes" id="UP000094936"/>
    </source>
</evidence>
<accession>A0A1C3ES72</accession>
<dbReference type="Pfam" id="PF21926">
    <property type="entry name" value="FeeM"/>
    <property type="match status" value="1"/>
</dbReference>
<dbReference type="OrthoDB" id="7056823at2"/>
<dbReference type="AlphaFoldDB" id="A0A1C3ES72"/>
<dbReference type="STRING" id="1080227.A8L45_00240"/>
<dbReference type="GO" id="GO:0016747">
    <property type="term" value="F:acyltransferase activity, transferring groups other than amino-acyl groups"/>
    <property type="evidence" value="ECO:0007669"/>
    <property type="project" value="InterPro"/>
</dbReference>
<dbReference type="InterPro" id="IPR000182">
    <property type="entry name" value="GNAT_dom"/>
</dbReference>
<reference evidence="2 3" key="1">
    <citation type="submission" date="2016-05" db="EMBL/GenBank/DDBJ databases">
        <title>Genomic Taxonomy of the Vibrionaceae.</title>
        <authorList>
            <person name="Gomez-Gil B."/>
            <person name="Enciso-Ibarra J."/>
        </authorList>
    </citation>
    <scope>NUCLEOTIDE SEQUENCE [LARGE SCALE GENOMIC DNA]</scope>
    <source>
        <strain evidence="2 3">CAIM 1920</strain>
    </source>
</reference>
<protein>
    <recommendedName>
        <fullName evidence="1">N-acetyltransferase domain-containing protein</fullName>
    </recommendedName>
</protein>
<dbReference type="SUPFAM" id="SSF55729">
    <property type="entry name" value="Acyl-CoA N-acyltransferases (Nat)"/>
    <property type="match status" value="1"/>
</dbReference>
<dbReference type="PROSITE" id="PS51186">
    <property type="entry name" value="GNAT"/>
    <property type="match status" value="1"/>
</dbReference>
<dbReference type="InterPro" id="IPR054597">
    <property type="entry name" value="FeeM_cat"/>
</dbReference>
<name>A0A1C3ES72_9GAMM</name>
<comment type="caution">
    <text evidence="2">The sequence shown here is derived from an EMBL/GenBank/DDBJ whole genome shotgun (WGS) entry which is preliminary data.</text>
</comment>
<sequence length="188" mass="21230">MSHDNYQISILKRKSQLDNVLRLTHDSLVEIGAINPAPSGMFNFAPHLDETEDTTVLIAEKDGEIIGTSSITIDGKAGLISDHLFERETNRMREKSSSPISSAWRFATKKEYRNNKKLAVDLMTKTREVLRESNSELCLCLFQEKHVRFYQKFFNGEVVAKKIGTADGSDYANFVLMAIAINDVRSKV</sequence>
<dbReference type="EMBL" id="LYBM01000001">
    <property type="protein sequence ID" value="ODA36071.1"/>
    <property type="molecule type" value="Genomic_DNA"/>
</dbReference>
<dbReference type="InterPro" id="IPR016181">
    <property type="entry name" value="Acyl_CoA_acyltransferase"/>
</dbReference>
<gene>
    <name evidence="2" type="ORF">A8L45_00240</name>
</gene>
<keyword evidence="3" id="KW-1185">Reference proteome</keyword>
<proteinExistence type="predicted"/>
<evidence type="ECO:0000259" key="1">
    <source>
        <dbReference type="PROSITE" id="PS51186"/>
    </source>
</evidence>
<dbReference type="Proteomes" id="UP000094936">
    <property type="component" value="Unassembled WGS sequence"/>
</dbReference>
<dbReference type="RefSeq" id="WP_068898002.1">
    <property type="nucleotide sequence ID" value="NZ_JBHUIF010000002.1"/>
</dbReference>
<feature type="domain" description="N-acetyltransferase" evidence="1">
    <location>
        <begin position="18"/>
        <end position="182"/>
    </location>
</feature>